<protein>
    <submittedName>
        <fullName evidence="1">Uncharacterized protein</fullName>
    </submittedName>
</protein>
<gene>
    <name evidence="1" type="ORF">PSON_ATCC_30995.1.T0080407</name>
</gene>
<name>A0A8S1KGM0_9CILI</name>
<reference evidence="1" key="1">
    <citation type="submission" date="2021-01" db="EMBL/GenBank/DDBJ databases">
        <authorList>
            <consortium name="Genoscope - CEA"/>
            <person name="William W."/>
        </authorList>
    </citation>
    <scope>NUCLEOTIDE SEQUENCE</scope>
</reference>
<keyword evidence="2" id="KW-1185">Reference proteome</keyword>
<dbReference type="Proteomes" id="UP000692954">
    <property type="component" value="Unassembled WGS sequence"/>
</dbReference>
<dbReference type="OrthoDB" id="286237at2759"/>
<dbReference type="AlphaFoldDB" id="A0A8S1KGM0"/>
<evidence type="ECO:0000313" key="1">
    <source>
        <dbReference type="EMBL" id="CAD8054660.1"/>
    </source>
</evidence>
<comment type="caution">
    <text evidence="1">The sequence shown here is derived from an EMBL/GenBank/DDBJ whole genome shotgun (WGS) entry which is preliminary data.</text>
</comment>
<organism evidence="1 2">
    <name type="scientific">Paramecium sonneborni</name>
    <dbReference type="NCBI Taxonomy" id="65129"/>
    <lineage>
        <taxon>Eukaryota</taxon>
        <taxon>Sar</taxon>
        <taxon>Alveolata</taxon>
        <taxon>Ciliophora</taxon>
        <taxon>Intramacronucleata</taxon>
        <taxon>Oligohymenophorea</taxon>
        <taxon>Peniculida</taxon>
        <taxon>Parameciidae</taxon>
        <taxon>Paramecium</taxon>
    </lineage>
</organism>
<accession>A0A8S1KGM0</accession>
<evidence type="ECO:0000313" key="2">
    <source>
        <dbReference type="Proteomes" id="UP000692954"/>
    </source>
</evidence>
<dbReference type="EMBL" id="CAJJDN010000008">
    <property type="protein sequence ID" value="CAD8054660.1"/>
    <property type="molecule type" value="Genomic_DNA"/>
</dbReference>
<proteinExistence type="predicted"/>
<sequence length="101" mass="12099">MNLKQYKKQNQLPDIETLKYHRRVQVSKNPSNLVEFVNVNSKFTKKMEKLERGDCLTDIFLKELSETDQQQNYEYSPNEYINSLVVHRNPIFLQKKHAQLN</sequence>